<evidence type="ECO:0000256" key="1">
    <source>
        <dbReference type="SAM" id="MobiDB-lite"/>
    </source>
</evidence>
<sequence>MKKIVLILSAVVFCCGFKEYGAFKYEDSPFNTRQTEQFDDKVSKEIIKEVKKINPQKAKIERVGEQQKQSGVRKLKGR</sequence>
<protein>
    <submittedName>
        <fullName evidence="2">Uncharacterized protein</fullName>
    </submittedName>
</protein>
<evidence type="ECO:0000313" key="2">
    <source>
        <dbReference type="EMBL" id="XCD06569.1"/>
    </source>
</evidence>
<reference evidence="2" key="1">
    <citation type="submission" date="2024-03" db="EMBL/GenBank/DDBJ databases">
        <title>Diverse circular DNA viruses in blood, oral, and fecal samples of captive lemurs.</title>
        <authorList>
            <person name="Paietta E.N."/>
            <person name="Kraberger S."/>
            <person name="Lund M.C."/>
            <person name="Custer J.M."/>
            <person name="Vargas K.M."/>
            <person name="Ehmke E.E."/>
            <person name="Yoder A.D."/>
            <person name="Varsani A."/>
        </authorList>
    </citation>
    <scope>NUCLEOTIDE SEQUENCE</scope>
    <source>
        <strain evidence="2">Duke_25SF_59</strain>
    </source>
</reference>
<dbReference type="EMBL" id="PP511688">
    <property type="protein sequence ID" value="XCD06569.1"/>
    <property type="molecule type" value="Genomic_DNA"/>
</dbReference>
<proteinExistence type="predicted"/>
<organism evidence="2">
    <name type="scientific">Dulem virus 53</name>
    <dbReference type="NCBI Taxonomy" id="3145764"/>
    <lineage>
        <taxon>Viruses</taxon>
        <taxon>Monodnaviria</taxon>
        <taxon>Loebvirae</taxon>
        <taxon>Hofneiviricota</taxon>
        <taxon>Faserviricetes</taxon>
        <taxon>Tubulavirales</taxon>
        <taxon>Inoviridae</taxon>
        <taxon>Inovirus</taxon>
    </lineage>
</organism>
<name>A0AAU8B4U1_9VIRU</name>
<feature type="region of interest" description="Disordered" evidence="1">
    <location>
        <begin position="59"/>
        <end position="78"/>
    </location>
</feature>
<accession>A0AAU8B4U1</accession>